<keyword evidence="7" id="KW-1185">Reference proteome</keyword>
<keyword evidence="3" id="KW-0472">Membrane</keyword>
<keyword evidence="2" id="KW-0732">Signal</keyword>
<dbReference type="InterPro" id="IPR006059">
    <property type="entry name" value="SBP"/>
</dbReference>
<evidence type="ECO:0000256" key="3">
    <source>
        <dbReference type="ARBA" id="ARBA00023136"/>
    </source>
</evidence>
<dbReference type="Gene3D" id="3.40.190.10">
    <property type="entry name" value="Periplasmic binding protein-like II"/>
    <property type="match status" value="2"/>
</dbReference>
<accession>A0ABT4X3K9</accession>
<dbReference type="Proteomes" id="UP001211894">
    <property type="component" value="Unassembled WGS sequence"/>
</dbReference>
<keyword evidence="5" id="KW-0449">Lipoprotein</keyword>
<dbReference type="PANTHER" id="PTHR43649:SF33">
    <property type="entry name" value="POLYGALACTURONAN_RHAMNOGALACTURONAN-BINDING PROTEIN YTCQ"/>
    <property type="match status" value="1"/>
</dbReference>
<evidence type="ECO:0000256" key="1">
    <source>
        <dbReference type="ARBA" id="ARBA00022475"/>
    </source>
</evidence>
<dbReference type="EMBL" id="JAQKAB010000005">
    <property type="protein sequence ID" value="MDA7026844.1"/>
    <property type="molecule type" value="Genomic_DNA"/>
</dbReference>
<dbReference type="SUPFAM" id="SSF53850">
    <property type="entry name" value="Periplasmic binding protein-like II"/>
    <property type="match status" value="1"/>
</dbReference>
<proteinExistence type="predicted"/>
<keyword evidence="4" id="KW-0564">Palmitate</keyword>
<evidence type="ECO:0000256" key="5">
    <source>
        <dbReference type="ARBA" id="ARBA00023288"/>
    </source>
</evidence>
<organism evidence="6 7">
    <name type="scientific">Bacillus changyiensis</name>
    <dbReference type="NCBI Taxonomy" id="3004103"/>
    <lineage>
        <taxon>Bacteria</taxon>
        <taxon>Bacillati</taxon>
        <taxon>Bacillota</taxon>
        <taxon>Bacilli</taxon>
        <taxon>Bacillales</taxon>
        <taxon>Bacillaceae</taxon>
        <taxon>Bacillus</taxon>
    </lineage>
</organism>
<gene>
    <name evidence="6" type="ORF">PJ311_09515</name>
</gene>
<reference evidence="6 7" key="1">
    <citation type="submission" date="2023-01" db="EMBL/GenBank/DDBJ databases">
        <title>Bacillus changyiensis sp. nov., isolated from a coastal deposit.</title>
        <authorList>
            <person name="Xiao G."/>
            <person name="Lai Q."/>
            <person name="Hu Z."/>
            <person name="Shao Z."/>
        </authorList>
    </citation>
    <scope>NUCLEOTIDE SEQUENCE [LARGE SCALE GENOMIC DNA]</scope>
    <source>
        <strain evidence="6 7">CLL-7-23</strain>
    </source>
</reference>
<protein>
    <submittedName>
        <fullName evidence="6">Extracellular solute-binding protein</fullName>
    </submittedName>
</protein>
<comment type="caution">
    <text evidence="6">The sequence shown here is derived from an EMBL/GenBank/DDBJ whole genome shotgun (WGS) entry which is preliminary data.</text>
</comment>
<evidence type="ECO:0000256" key="4">
    <source>
        <dbReference type="ARBA" id="ARBA00023139"/>
    </source>
</evidence>
<sequence>MNTLKKVVFLLLIVILAFTGLTACKKDGASKDGKVEIEFFQYKTEARGTFDKLIAKFEKENPEIRVVQSNPPDAMTVLKTRIAKRDMPDVIGMGADVTLKELVDAKALADMSDSPALDGIQPAYVQMVKDVSGAKEVYGIPYATNAVGVIYNKKMFKEMGLKVPQTWDELIATADKVKKTGKIPFYFTFKDAWTTLPSYNVLAANTQGEDFFEKLHAGETSFSKGHQEAANKYLKLLEYGHKNQNGKAYNDGNTAFANGESAMYLQGIWAIPEIKKANPNIELGVFPFPVTNKPGESKVVSGVDLLLATATTTEHPEEAKKFIEFLTTDKVAKEYLAQQNAFSAKQGLVQKDPSVEGLKESFKKGAVVDFPDHYVPSAVGLDKLLQEFVKKQDSKAYLKKIDAEWEKVADRK</sequence>
<evidence type="ECO:0000256" key="2">
    <source>
        <dbReference type="ARBA" id="ARBA00022729"/>
    </source>
</evidence>
<dbReference type="PANTHER" id="PTHR43649">
    <property type="entry name" value="ARABINOSE-BINDING PROTEIN-RELATED"/>
    <property type="match status" value="1"/>
</dbReference>
<dbReference type="RefSeq" id="WP_271340699.1">
    <property type="nucleotide sequence ID" value="NZ_JAQKAB010000005.1"/>
</dbReference>
<name>A0ABT4X3K9_9BACI</name>
<dbReference type="InterPro" id="IPR050490">
    <property type="entry name" value="Bact_solute-bd_prot1"/>
</dbReference>
<evidence type="ECO:0000313" key="6">
    <source>
        <dbReference type="EMBL" id="MDA7026844.1"/>
    </source>
</evidence>
<dbReference type="PROSITE" id="PS51257">
    <property type="entry name" value="PROKAR_LIPOPROTEIN"/>
    <property type="match status" value="1"/>
</dbReference>
<evidence type="ECO:0000313" key="7">
    <source>
        <dbReference type="Proteomes" id="UP001211894"/>
    </source>
</evidence>
<dbReference type="Pfam" id="PF01547">
    <property type="entry name" value="SBP_bac_1"/>
    <property type="match status" value="1"/>
</dbReference>
<keyword evidence="1" id="KW-1003">Cell membrane</keyword>